<dbReference type="InterPro" id="IPR000169">
    <property type="entry name" value="Pept_cys_AS"/>
</dbReference>
<dbReference type="AlphaFoldDB" id="A0A914Y1H1"/>
<evidence type="ECO:0000313" key="7">
    <source>
        <dbReference type="WBParaSite" id="PSU_v2.g13302.t1"/>
    </source>
</evidence>
<dbReference type="WBParaSite" id="PSU_v2.g13302.t1">
    <property type="protein sequence ID" value="PSU_v2.g13302.t1"/>
    <property type="gene ID" value="PSU_v2.g13302"/>
</dbReference>
<comment type="similarity">
    <text evidence="1">Belongs to the peptidase C1 family.</text>
</comment>
<dbReference type="SMART" id="SM00645">
    <property type="entry name" value="Pept_C1"/>
    <property type="match status" value="1"/>
</dbReference>
<dbReference type="Pfam" id="PF00112">
    <property type="entry name" value="Peptidase_C1"/>
    <property type="match status" value="1"/>
</dbReference>
<keyword evidence="4" id="KW-0788">Thiol protease</keyword>
<dbReference type="Proteomes" id="UP000887577">
    <property type="component" value="Unplaced"/>
</dbReference>
<keyword evidence="2" id="KW-0645">Protease</keyword>
<keyword evidence="6" id="KW-1185">Reference proteome</keyword>
<evidence type="ECO:0000256" key="2">
    <source>
        <dbReference type="ARBA" id="ARBA00022670"/>
    </source>
</evidence>
<evidence type="ECO:0000256" key="4">
    <source>
        <dbReference type="ARBA" id="ARBA00022807"/>
    </source>
</evidence>
<dbReference type="GO" id="GO:0006508">
    <property type="term" value="P:proteolysis"/>
    <property type="evidence" value="ECO:0007669"/>
    <property type="project" value="UniProtKB-KW"/>
</dbReference>
<sequence>MPLDYYSNLRKHATFLRPIDNDFTETAVNHPPRFDWREKGVVTPVKSQAKCGSCWAFATAATVESAYAVAHGELRNLSEQVLLDCNSDNNACDGGNVDKAFRFIRTRYWSNA</sequence>
<dbReference type="InterPro" id="IPR013128">
    <property type="entry name" value="Peptidase_C1A"/>
</dbReference>
<dbReference type="PROSITE" id="PS00139">
    <property type="entry name" value="THIOL_PROTEASE_CYS"/>
    <property type="match status" value="1"/>
</dbReference>
<evidence type="ECO:0000256" key="1">
    <source>
        <dbReference type="ARBA" id="ARBA00008455"/>
    </source>
</evidence>
<dbReference type="GO" id="GO:0008234">
    <property type="term" value="F:cysteine-type peptidase activity"/>
    <property type="evidence" value="ECO:0007669"/>
    <property type="project" value="UniProtKB-KW"/>
</dbReference>
<evidence type="ECO:0000313" key="6">
    <source>
        <dbReference type="Proteomes" id="UP000887577"/>
    </source>
</evidence>
<evidence type="ECO:0000259" key="5">
    <source>
        <dbReference type="SMART" id="SM00645"/>
    </source>
</evidence>
<accession>A0A914Y1H1</accession>
<name>A0A914Y1H1_9BILA</name>
<proteinExistence type="inferred from homology"/>
<reference evidence="7" key="1">
    <citation type="submission" date="2022-11" db="UniProtKB">
        <authorList>
            <consortium name="WormBaseParasite"/>
        </authorList>
    </citation>
    <scope>IDENTIFICATION</scope>
</reference>
<dbReference type="Gene3D" id="3.90.70.10">
    <property type="entry name" value="Cysteine proteinases"/>
    <property type="match status" value="1"/>
</dbReference>
<feature type="domain" description="Peptidase C1A papain C-terminal" evidence="5">
    <location>
        <begin position="30"/>
        <end position="112"/>
    </location>
</feature>
<dbReference type="InterPro" id="IPR000668">
    <property type="entry name" value="Peptidase_C1A_C"/>
</dbReference>
<protein>
    <submittedName>
        <fullName evidence="7">Peptidase C1A papain C-terminal domain-containing protein</fullName>
    </submittedName>
</protein>
<keyword evidence="3" id="KW-0378">Hydrolase</keyword>
<dbReference type="SUPFAM" id="SSF54001">
    <property type="entry name" value="Cysteine proteinases"/>
    <property type="match status" value="1"/>
</dbReference>
<dbReference type="InterPro" id="IPR038765">
    <property type="entry name" value="Papain-like_cys_pep_sf"/>
</dbReference>
<organism evidence="6 7">
    <name type="scientific">Panagrolaimus superbus</name>
    <dbReference type="NCBI Taxonomy" id="310955"/>
    <lineage>
        <taxon>Eukaryota</taxon>
        <taxon>Metazoa</taxon>
        <taxon>Ecdysozoa</taxon>
        <taxon>Nematoda</taxon>
        <taxon>Chromadorea</taxon>
        <taxon>Rhabditida</taxon>
        <taxon>Tylenchina</taxon>
        <taxon>Panagrolaimomorpha</taxon>
        <taxon>Panagrolaimoidea</taxon>
        <taxon>Panagrolaimidae</taxon>
        <taxon>Panagrolaimus</taxon>
    </lineage>
</organism>
<evidence type="ECO:0000256" key="3">
    <source>
        <dbReference type="ARBA" id="ARBA00022801"/>
    </source>
</evidence>
<dbReference type="PANTHER" id="PTHR12411">
    <property type="entry name" value="CYSTEINE PROTEASE FAMILY C1-RELATED"/>
    <property type="match status" value="1"/>
</dbReference>